<organism evidence="2 3">
    <name type="scientific">Liquidambar formosana</name>
    <name type="common">Formosan gum</name>
    <dbReference type="NCBI Taxonomy" id="63359"/>
    <lineage>
        <taxon>Eukaryota</taxon>
        <taxon>Viridiplantae</taxon>
        <taxon>Streptophyta</taxon>
        <taxon>Embryophyta</taxon>
        <taxon>Tracheophyta</taxon>
        <taxon>Spermatophyta</taxon>
        <taxon>Magnoliopsida</taxon>
        <taxon>eudicotyledons</taxon>
        <taxon>Gunneridae</taxon>
        <taxon>Pentapetalae</taxon>
        <taxon>Saxifragales</taxon>
        <taxon>Altingiaceae</taxon>
        <taxon>Liquidambar</taxon>
    </lineage>
</organism>
<dbReference type="Proteomes" id="UP001415857">
    <property type="component" value="Unassembled WGS sequence"/>
</dbReference>
<protein>
    <submittedName>
        <fullName evidence="2">Uncharacterized protein</fullName>
    </submittedName>
</protein>
<keyword evidence="1" id="KW-0472">Membrane</keyword>
<sequence>MSVDLVPNSKFYMEVRMGIQRHCDDTAKPDFARFIHEHFYTPNWTLTALFGAVLAIALTVVQTYYTIFPIPGDCDGLCNHLTKATQLK</sequence>
<accession>A0AAP0RAP9</accession>
<evidence type="ECO:0000313" key="3">
    <source>
        <dbReference type="Proteomes" id="UP001415857"/>
    </source>
</evidence>
<name>A0AAP0RAP9_LIQFO</name>
<keyword evidence="1" id="KW-0812">Transmembrane</keyword>
<comment type="caution">
    <text evidence="2">The sequence shown here is derived from an EMBL/GenBank/DDBJ whole genome shotgun (WGS) entry which is preliminary data.</text>
</comment>
<keyword evidence="3" id="KW-1185">Reference proteome</keyword>
<reference evidence="2 3" key="1">
    <citation type="journal article" date="2024" name="Plant J.">
        <title>Genome sequences and population genomics reveal climatic adaptation and genomic divergence between two closely related sweetgum species.</title>
        <authorList>
            <person name="Xu W.Q."/>
            <person name="Ren C.Q."/>
            <person name="Zhang X.Y."/>
            <person name="Comes H.P."/>
            <person name="Liu X.H."/>
            <person name="Li Y.G."/>
            <person name="Kettle C.J."/>
            <person name="Jalonen R."/>
            <person name="Gaisberger H."/>
            <person name="Ma Y.Z."/>
            <person name="Qiu Y.X."/>
        </authorList>
    </citation>
    <scope>NUCLEOTIDE SEQUENCE [LARGE SCALE GENOMIC DNA]</scope>
    <source>
        <strain evidence="2">Hangzhou</strain>
    </source>
</reference>
<feature type="transmembrane region" description="Helical" evidence="1">
    <location>
        <begin position="44"/>
        <end position="61"/>
    </location>
</feature>
<gene>
    <name evidence="2" type="ORF">L1049_018885</name>
</gene>
<dbReference type="EMBL" id="JBBPBK010000012">
    <property type="protein sequence ID" value="KAK9274071.1"/>
    <property type="molecule type" value="Genomic_DNA"/>
</dbReference>
<keyword evidence="1" id="KW-1133">Transmembrane helix</keyword>
<evidence type="ECO:0000256" key="1">
    <source>
        <dbReference type="SAM" id="Phobius"/>
    </source>
</evidence>
<evidence type="ECO:0000313" key="2">
    <source>
        <dbReference type="EMBL" id="KAK9274071.1"/>
    </source>
</evidence>
<proteinExistence type="predicted"/>
<dbReference type="AlphaFoldDB" id="A0AAP0RAP9"/>